<name>A0AA88T8N8_TACVA</name>
<dbReference type="Proteomes" id="UP001187315">
    <property type="component" value="Unassembled WGS sequence"/>
</dbReference>
<protein>
    <submittedName>
        <fullName evidence="2">Uncharacterized protein</fullName>
    </submittedName>
</protein>
<gene>
    <name evidence="2" type="ORF">Q7C36_000988</name>
</gene>
<proteinExistence type="predicted"/>
<evidence type="ECO:0000256" key="1">
    <source>
        <dbReference type="SAM" id="MobiDB-lite"/>
    </source>
</evidence>
<dbReference type="AlphaFoldDB" id="A0AA88T8N8"/>
<feature type="compositionally biased region" description="Basic and acidic residues" evidence="1">
    <location>
        <begin position="38"/>
        <end position="52"/>
    </location>
</feature>
<organism evidence="2 3">
    <name type="scientific">Tachysurus vachellii</name>
    <name type="common">Darkbarbel catfish</name>
    <name type="synonym">Pelteobagrus vachellii</name>
    <dbReference type="NCBI Taxonomy" id="175792"/>
    <lineage>
        <taxon>Eukaryota</taxon>
        <taxon>Metazoa</taxon>
        <taxon>Chordata</taxon>
        <taxon>Craniata</taxon>
        <taxon>Vertebrata</taxon>
        <taxon>Euteleostomi</taxon>
        <taxon>Actinopterygii</taxon>
        <taxon>Neopterygii</taxon>
        <taxon>Teleostei</taxon>
        <taxon>Ostariophysi</taxon>
        <taxon>Siluriformes</taxon>
        <taxon>Bagridae</taxon>
        <taxon>Tachysurus</taxon>
    </lineage>
</organism>
<feature type="region of interest" description="Disordered" evidence="1">
    <location>
        <begin position="38"/>
        <end position="102"/>
    </location>
</feature>
<evidence type="ECO:0000313" key="2">
    <source>
        <dbReference type="EMBL" id="KAK2869117.1"/>
    </source>
</evidence>
<evidence type="ECO:0000313" key="3">
    <source>
        <dbReference type="Proteomes" id="UP001187315"/>
    </source>
</evidence>
<sequence length="161" mass="17608">MCMRETAVLAKTASRRKRGCGSWRGLLKVKAKNTKEMQEYSLRRQRTSREWEGSGSVSRGLGQTAGAGQASTEWAAEAGSCTHRAQAPQQSNQYGGKRLPGVRRRSPGPWCQGITSAHLSLYQSTCISQKQTMCESKRVCVVLPEGPLVPAPLDKTLSARE</sequence>
<reference evidence="2" key="1">
    <citation type="submission" date="2023-08" db="EMBL/GenBank/DDBJ databases">
        <title>Pelteobagrus vachellii genome.</title>
        <authorList>
            <person name="Liu H."/>
        </authorList>
    </citation>
    <scope>NUCLEOTIDE SEQUENCE</scope>
    <source>
        <strain evidence="2">PRFRI_2022a</strain>
        <tissue evidence="2">Muscle</tissue>
    </source>
</reference>
<comment type="caution">
    <text evidence="2">The sequence shown here is derived from an EMBL/GenBank/DDBJ whole genome shotgun (WGS) entry which is preliminary data.</text>
</comment>
<accession>A0AA88T8N8</accession>
<keyword evidence="3" id="KW-1185">Reference proteome</keyword>
<dbReference type="EMBL" id="JAVHJS010000001">
    <property type="protein sequence ID" value="KAK2869117.1"/>
    <property type="molecule type" value="Genomic_DNA"/>
</dbReference>